<comment type="similarity">
    <text evidence="1">Belongs to the short-chain dehydrogenases/reductases (SDR) family.</text>
</comment>
<dbReference type="InterPro" id="IPR051911">
    <property type="entry name" value="SDR_oxidoreductase"/>
</dbReference>
<accession>A0A0C9VNF8</accession>
<dbReference type="PANTHER" id="PTHR43976">
    <property type="entry name" value="SHORT CHAIN DEHYDROGENASE"/>
    <property type="match status" value="1"/>
</dbReference>
<evidence type="ECO:0000313" key="4">
    <source>
        <dbReference type="Proteomes" id="UP000054279"/>
    </source>
</evidence>
<keyword evidence="4" id="KW-1185">Reference proteome</keyword>
<protein>
    <recommendedName>
        <fullName evidence="5">NAD(P)-binding protein</fullName>
    </recommendedName>
</protein>
<gene>
    <name evidence="3" type="ORF">M422DRAFT_257887</name>
</gene>
<dbReference type="PANTHER" id="PTHR43976:SF16">
    <property type="entry name" value="SHORT-CHAIN DEHYDROGENASE_REDUCTASE FAMILY PROTEIN"/>
    <property type="match status" value="1"/>
</dbReference>
<dbReference type="PRINTS" id="PR00081">
    <property type="entry name" value="GDHRDH"/>
</dbReference>
<dbReference type="Gene3D" id="3.40.50.720">
    <property type="entry name" value="NAD(P)-binding Rossmann-like Domain"/>
    <property type="match status" value="1"/>
</dbReference>
<organism evidence="3 4">
    <name type="scientific">Sphaerobolus stellatus (strain SS14)</name>
    <dbReference type="NCBI Taxonomy" id="990650"/>
    <lineage>
        <taxon>Eukaryota</taxon>
        <taxon>Fungi</taxon>
        <taxon>Dikarya</taxon>
        <taxon>Basidiomycota</taxon>
        <taxon>Agaricomycotina</taxon>
        <taxon>Agaricomycetes</taxon>
        <taxon>Phallomycetidae</taxon>
        <taxon>Geastrales</taxon>
        <taxon>Sphaerobolaceae</taxon>
        <taxon>Sphaerobolus</taxon>
    </lineage>
</organism>
<dbReference type="InterPro" id="IPR002347">
    <property type="entry name" value="SDR_fam"/>
</dbReference>
<dbReference type="InterPro" id="IPR036291">
    <property type="entry name" value="NAD(P)-bd_dom_sf"/>
</dbReference>
<proteinExistence type="inferred from homology"/>
<dbReference type="AlphaFoldDB" id="A0A0C9VNF8"/>
<name>A0A0C9VNF8_SPHS4</name>
<dbReference type="OrthoDB" id="1274115at2759"/>
<dbReference type="EMBL" id="KN837153">
    <property type="protein sequence ID" value="KIJ39281.1"/>
    <property type="molecule type" value="Genomic_DNA"/>
</dbReference>
<evidence type="ECO:0000256" key="2">
    <source>
        <dbReference type="ARBA" id="ARBA00023002"/>
    </source>
</evidence>
<dbReference type="GO" id="GO:0016491">
    <property type="term" value="F:oxidoreductase activity"/>
    <property type="evidence" value="ECO:0007669"/>
    <property type="project" value="UniProtKB-KW"/>
</dbReference>
<reference evidence="3 4" key="1">
    <citation type="submission" date="2014-06" db="EMBL/GenBank/DDBJ databases">
        <title>Evolutionary Origins and Diversification of the Mycorrhizal Mutualists.</title>
        <authorList>
            <consortium name="DOE Joint Genome Institute"/>
            <consortium name="Mycorrhizal Genomics Consortium"/>
            <person name="Kohler A."/>
            <person name="Kuo A."/>
            <person name="Nagy L.G."/>
            <person name="Floudas D."/>
            <person name="Copeland A."/>
            <person name="Barry K.W."/>
            <person name="Cichocki N."/>
            <person name="Veneault-Fourrey C."/>
            <person name="LaButti K."/>
            <person name="Lindquist E.A."/>
            <person name="Lipzen A."/>
            <person name="Lundell T."/>
            <person name="Morin E."/>
            <person name="Murat C."/>
            <person name="Riley R."/>
            <person name="Ohm R."/>
            <person name="Sun H."/>
            <person name="Tunlid A."/>
            <person name="Henrissat B."/>
            <person name="Grigoriev I.V."/>
            <person name="Hibbett D.S."/>
            <person name="Martin F."/>
        </authorList>
    </citation>
    <scope>NUCLEOTIDE SEQUENCE [LARGE SCALE GENOMIC DNA]</scope>
    <source>
        <strain evidence="3 4">SS14</strain>
    </source>
</reference>
<evidence type="ECO:0008006" key="5">
    <source>
        <dbReference type="Google" id="ProtNLM"/>
    </source>
</evidence>
<evidence type="ECO:0000256" key="1">
    <source>
        <dbReference type="ARBA" id="ARBA00006484"/>
    </source>
</evidence>
<dbReference type="Pfam" id="PF00106">
    <property type="entry name" value="adh_short"/>
    <property type="match status" value="1"/>
</dbReference>
<keyword evidence="2" id="KW-0560">Oxidoreductase</keyword>
<evidence type="ECO:0000313" key="3">
    <source>
        <dbReference type="EMBL" id="KIJ39281.1"/>
    </source>
</evidence>
<dbReference type="HOGENOM" id="CLU_010194_2_9_1"/>
<dbReference type="Proteomes" id="UP000054279">
    <property type="component" value="Unassembled WGS sequence"/>
</dbReference>
<dbReference type="SUPFAM" id="SSF51735">
    <property type="entry name" value="NAD(P)-binding Rossmann-fold domains"/>
    <property type="match status" value="1"/>
</dbReference>
<sequence length="321" mass="34746">MPYLGKSRYPGCSHWIDAPSGPEGGTSSRLLYDSYALILPEEVHAEKSVMVMDVYKESSFTGSSVGLGRAVTEHVLSQGDIVVATLRKPEAISDLASKYDSSRLLILKLDVSKLEDIKAVFAKINETYGRLDVVHNNAGYGVFAEAESIPDNAARTMFEVNFWGVVNISKEAIRFFREVNKPGVGGRLLNTSSIAGITGLPSLSLYSASKYGEYSRSFREINITILTLGGFKTNGLQSLASFPSLPAYEGGVVSQMRQAFSDPMQGGEPAKAAREIYRIANEPSARGRVLLGRDVIAIASSQIKLLQEDADASETFSADLN</sequence>